<dbReference type="EMBL" id="WPIK01000019">
    <property type="protein sequence ID" value="MVN23201.1"/>
    <property type="molecule type" value="Genomic_DNA"/>
</dbReference>
<keyword evidence="2" id="KW-1185">Reference proteome</keyword>
<reference evidence="1 2" key="1">
    <citation type="submission" date="2019-12" db="EMBL/GenBank/DDBJ databases">
        <title>Mucilaginibacter sp. HMF7410 genome sequencing and assembly.</title>
        <authorList>
            <person name="Kang H."/>
            <person name="Cha I."/>
            <person name="Kim H."/>
            <person name="Joh K."/>
        </authorList>
    </citation>
    <scope>NUCLEOTIDE SEQUENCE [LARGE SCALE GENOMIC DNA]</scope>
    <source>
        <strain evidence="1 2">HMF7410</strain>
    </source>
</reference>
<protein>
    <recommendedName>
        <fullName evidence="3">Addiction module toxin RelE</fullName>
    </recommendedName>
</protein>
<accession>A0A7K1T100</accession>
<dbReference type="InterPro" id="IPR009387">
    <property type="entry name" value="HigB-2"/>
</dbReference>
<name>A0A7K1T100_9SPHI</name>
<gene>
    <name evidence="1" type="ORF">GO621_16885</name>
</gene>
<evidence type="ECO:0008006" key="3">
    <source>
        <dbReference type="Google" id="ProtNLM"/>
    </source>
</evidence>
<dbReference type="Pfam" id="PF06296">
    <property type="entry name" value="RelE"/>
    <property type="match status" value="1"/>
</dbReference>
<dbReference type="RefSeq" id="WP_157569209.1">
    <property type="nucleotide sequence ID" value="NZ_WPIK01000019.1"/>
</dbReference>
<comment type="caution">
    <text evidence="1">The sequence shown here is derived from an EMBL/GenBank/DDBJ whole genome shotgun (WGS) entry which is preliminary data.</text>
</comment>
<dbReference type="Proteomes" id="UP000462014">
    <property type="component" value="Unassembled WGS sequence"/>
</dbReference>
<dbReference type="AlphaFoldDB" id="A0A7K1T100"/>
<organism evidence="1 2">
    <name type="scientific">Mucilaginibacter arboris</name>
    <dbReference type="NCBI Taxonomy" id="2682090"/>
    <lineage>
        <taxon>Bacteria</taxon>
        <taxon>Pseudomonadati</taxon>
        <taxon>Bacteroidota</taxon>
        <taxon>Sphingobacteriia</taxon>
        <taxon>Sphingobacteriales</taxon>
        <taxon>Sphingobacteriaceae</taxon>
        <taxon>Mucilaginibacter</taxon>
    </lineage>
</organism>
<proteinExistence type="predicted"/>
<evidence type="ECO:0000313" key="2">
    <source>
        <dbReference type="Proteomes" id="UP000462014"/>
    </source>
</evidence>
<evidence type="ECO:0000313" key="1">
    <source>
        <dbReference type="EMBL" id="MVN23201.1"/>
    </source>
</evidence>
<dbReference type="PIRSF" id="PIRSF039032">
    <property type="entry name" value="HigB-2"/>
    <property type="match status" value="1"/>
</dbReference>
<sequence length="111" mass="12467">MSFSVIPSDKFKREAKRLVKKFPSLNQELAELNSILEKEPDKGTALGSDIFKIRIVIKSKGKGKSGGARVITYIVTDNKEVYLLTIYDKSEFDTVDDKTIKAIIEDLNADQ</sequence>